<dbReference type="SUPFAM" id="SSF53335">
    <property type="entry name" value="S-adenosyl-L-methionine-dependent methyltransferases"/>
    <property type="match status" value="1"/>
</dbReference>
<keyword evidence="2" id="KW-0489">Methyltransferase</keyword>
<evidence type="ECO:0000259" key="1">
    <source>
        <dbReference type="Pfam" id="PF05050"/>
    </source>
</evidence>
<dbReference type="InterPro" id="IPR052514">
    <property type="entry name" value="SAM-dependent_MTase"/>
</dbReference>
<dbReference type="NCBIfam" id="TIGR01444">
    <property type="entry name" value="fkbM_fam"/>
    <property type="match status" value="1"/>
</dbReference>
<evidence type="ECO:0000313" key="2">
    <source>
        <dbReference type="EMBL" id="MFD2967725.1"/>
    </source>
</evidence>
<accession>A0ABW6BDT2</accession>
<keyword evidence="3" id="KW-1185">Reference proteome</keyword>
<dbReference type="InterPro" id="IPR029063">
    <property type="entry name" value="SAM-dependent_MTases_sf"/>
</dbReference>
<reference evidence="3" key="1">
    <citation type="journal article" date="2019" name="Int. J. Syst. Evol. Microbiol.">
        <title>The Global Catalogue of Microorganisms (GCM) 10K type strain sequencing project: providing services to taxonomists for standard genome sequencing and annotation.</title>
        <authorList>
            <consortium name="The Broad Institute Genomics Platform"/>
            <consortium name="The Broad Institute Genome Sequencing Center for Infectious Disease"/>
            <person name="Wu L."/>
            <person name="Ma J."/>
        </authorList>
    </citation>
    <scope>NUCLEOTIDE SEQUENCE [LARGE SCALE GENOMIC DNA]</scope>
    <source>
        <strain evidence="3">KCTC 22814</strain>
    </source>
</reference>
<dbReference type="Proteomes" id="UP001597525">
    <property type="component" value="Unassembled WGS sequence"/>
</dbReference>
<dbReference type="EMBL" id="JBHUPB010000007">
    <property type="protein sequence ID" value="MFD2967725.1"/>
    <property type="molecule type" value="Genomic_DNA"/>
</dbReference>
<evidence type="ECO:0000313" key="3">
    <source>
        <dbReference type="Proteomes" id="UP001597525"/>
    </source>
</evidence>
<feature type="domain" description="Methyltransferase FkbM" evidence="1">
    <location>
        <begin position="117"/>
        <end position="258"/>
    </location>
</feature>
<dbReference type="GO" id="GO:0008168">
    <property type="term" value="F:methyltransferase activity"/>
    <property type="evidence" value="ECO:0007669"/>
    <property type="project" value="UniProtKB-KW"/>
</dbReference>
<gene>
    <name evidence="2" type="ORF">ACFS7Y_10020</name>
</gene>
<dbReference type="InterPro" id="IPR006342">
    <property type="entry name" value="FkbM_mtfrase"/>
</dbReference>
<dbReference type="Gene3D" id="3.40.50.150">
    <property type="entry name" value="Vaccinia Virus protein VP39"/>
    <property type="match status" value="1"/>
</dbReference>
<dbReference type="Pfam" id="PF05050">
    <property type="entry name" value="Methyltransf_21"/>
    <property type="match status" value="1"/>
</dbReference>
<comment type="caution">
    <text evidence="2">The sequence shown here is derived from an EMBL/GenBank/DDBJ whole genome shotgun (WGS) entry which is preliminary data.</text>
</comment>
<protein>
    <submittedName>
        <fullName evidence="2">FkbM family methyltransferase</fullName>
    </submittedName>
</protein>
<organism evidence="2 3">
    <name type="scientific">Sphingobacterium bambusae</name>
    <dbReference type="NCBI Taxonomy" id="662858"/>
    <lineage>
        <taxon>Bacteria</taxon>
        <taxon>Pseudomonadati</taxon>
        <taxon>Bacteroidota</taxon>
        <taxon>Sphingobacteriia</taxon>
        <taxon>Sphingobacteriales</taxon>
        <taxon>Sphingobacteriaceae</taxon>
        <taxon>Sphingobacterium</taxon>
    </lineage>
</organism>
<sequence length="318" mass="36178">MIGLKLNILSAKIFILKFKINAIKRFPFFKEQKEKYLFKNHFNLLNRISVFQEKCFQQLFGSSAKGILFDTHNGALISNPLDTEINRSLGFYGQYDMGKINFLKRLVKDDFNIYFLGAHIGTLLIPLSKVVNSVVGFEANPATFEYLKSNLNLNKVSNASIYNLGVYDKQGTTLFYQNKANTGGSKIKPHNDHFIYNYDKPTETMVQTICLDDFVVNTGLPYPDMMIVDIEGAEYAALKMSATCLSHCKYLYIEFVPHHLANVANVHLNDFLSVITPFFNRMILVNSSNDEFKGDDISNVLANLYSRGVCVDLLFFNL</sequence>
<dbReference type="PANTHER" id="PTHR34203">
    <property type="entry name" value="METHYLTRANSFERASE, FKBM FAMILY PROTEIN"/>
    <property type="match status" value="1"/>
</dbReference>
<proteinExistence type="predicted"/>
<name>A0ABW6BDT2_9SPHI</name>
<dbReference type="PANTHER" id="PTHR34203:SF15">
    <property type="entry name" value="SLL1173 PROTEIN"/>
    <property type="match status" value="1"/>
</dbReference>
<dbReference type="GO" id="GO:0032259">
    <property type="term" value="P:methylation"/>
    <property type="evidence" value="ECO:0007669"/>
    <property type="project" value="UniProtKB-KW"/>
</dbReference>
<dbReference type="RefSeq" id="WP_320183001.1">
    <property type="nucleotide sequence ID" value="NZ_CP138332.1"/>
</dbReference>
<keyword evidence="2" id="KW-0808">Transferase</keyword>